<keyword evidence="3 10" id="KW-0812">Transmembrane</keyword>
<feature type="transmembrane region" description="Helical" evidence="10">
    <location>
        <begin position="722"/>
        <end position="751"/>
    </location>
</feature>
<feature type="domain" description="ABC transmembrane type-1" evidence="12">
    <location>
        <begin position="44"/>
        <end position="215"/>
    </location>
</feature>
<dbReference type="SUPFAM" id="SSF52540">
    <property type="entry name" value="P-loop containing nucleoside triphosphate hydrolases"/>
    <property type="match status" value="2"/>
</dbReference>
<keyword evidence="2" id="KW-0813">Transport</keyword>
<evidence type="ECO:0000256" key="8">
    <source>
        <dbReference type="SAM" id="Coils"/>
    </source>
</evidence>
<evidence type="ECO:0000259" key="11">
    <source>
        <dbReference type="PROSITE" id="PS50893"/>
    </source>
</evidence>
<evidence type="ECO:0000259" key="12">
    <source>
        <dbReference type="PROSITE" id="PS50929"/>
    </source>
</evidence>
<feature type="domain" description="ABC transporter" evidence="11">
    <location>
        <begin position="933"/>
        <end position="1224"/>
    </location>
</feature>
<dbReference type="PANTHER" id="PTHR24223">
    <property type="entry name" value="ATP-BINDING CASSETTE SUB-FAMILY C"/>
    <property type="match status" value="1"/>
</dbReference>
<dbReference type="AlphaFoldDB" id="I7MKD3"/>
<comment type="subcellular location">
    <subcellularLocation>
        <location evidence="1">Membrane</location>
    </subcellularLocation>
</comment>
<dbReference type="GO" id="GO:0005524">
    <property type="term" value="F:ATP binding"/>
    <property type="evidence" value="ECO:0007669"/>
    <property type="project" value="UniProtKB-KW"/>
</dbReference>
<dbReference type="InterPro" id="IPR011527">
    <property type="entry name" value="ABC1_TM_dom"/>
</dbReference>
<feature type="transmembrane region" description="Helical" evidence="10">
    <location>
        <begin position="79"/>
        <end position="100"/>
    </location>
</feature>
<dbReference type="KEGG" id="tet:TTHERM_00344080"/>
<feature type="compositionally biased region" description="Polar residues" evidence="9">
    <location>
        <begin position="553"/>
        <end position="562"/>
    </location>
</feature>
<evidence type="ECO:0000256" key="1">
    <source>
        <dbReference type="ARBA" id="ARBA00004370"/>
    </source>
</evidence>
<dbReference type="GO" id="GO:0016887">
    <property type="term" value="F:ATP hydrolysis activity"/>
    <property type="evidence" value="ECO:0007669"/>
    <property type="project" value="InterPro"/>
</dbReference>
<dbReference type="PROSITE" id="PS50929">
    <property type="entry name" value="ABC_TM1F"/>
    <property type="match status" value="2"/>
</dbReference>
<feature type="transmembrane region" description="Helical" evidence="10">
    <location>
        <begin position="189"/>
        <end position="214"/>
    </location>
</feature>
<dbReference type="Proteomes" id="UP000009168">
    <property type="component" value="Unassembled WGS sequence"/>
</dbReference>
<keyword evidence="7 10" id="KW-0472">Membrane</keyword>
<dbReference type="PANTHER" id="PTHR24223:SF330">
    <property type="entry name" value="ATP-BINDING CASSETTE SUB-FAMILY C MEMBER 10"/>
    <property type="match status" value="1"/>
</dbReference>
<feature type="transmembrane region" description="Helical" evidence="10">
    <location>
        <begin position="823"/>
        <end position="845"/>
    </location>
</feature>
<dbReference type="STRING" id="312017.I7MKD3"/>
<feature type="transmembrane region" description="Helical" evidence="10">
    <location>
        <begin position="857"/>
        <end position="878"/>
    </location>
</feature>
<dbReference type="eggNOG" id="KOG0054">
    <property type="taxonomic scope" value="Eukaryota"/>
</dbReference>
<dbReference type="Pfam" id="PF00664">
    <property type="entry name" value="ABC_membrane"/>
    <property type="match status" value="2"/>
</dbReference>
<keyword evidence="14" id="KW-1185">Reference proteome</keyword>
<dbReference type="RefSeq" id="XP_001018453.2">
    <property type="nucleotide sequence ID" value="XM_001018453.2"/>
</dbReference>
<dbReference type="EMBL" id="GG662654">
    <property type="protein sequence ID" value="EAR98208.2"/>
    <property type="molecule type" value="Genomic_DNA"/>
</dbReference>
<evidence type="ECO:0000256" key="3">
    <source>
        <dbReference type="ARBA" id="ARBA00022692"/>
    </source>
</evidence>
<evidence type="ECO:0000256" key="2">
    <source>
        <dbReference type="ARBA" id="ARBA00022448"/>
    </source>
</evidence>
<feature type="transmembrane region" description="Helical" evidence="10">
    <location>
        <begin position="156"/>
        <end position="177"/>
    </location>
</feature>
<dbReference type="GO" id="GO:0016020">
    <property type="term" value="C:membrane"/>
    <property type="evidence" value="ECO:0007669"/>
    <property type="project" value="UniProtKB-SubCell"/>
</dbReference>
<dbReference type="InterPro" id="IPR003593">
    <property type="entry name" value="AAA+_ATPase"/>
</dbReference>
<dbReference type="Gene3D" id="1.20.1560.10">
    <property type="entry name" value="ABC transporter type 1, transmembrane domain"/>
    <property type="match status" value="2"/>
</dbReference>
<evidence type="ECO:0000256" key="9">
    <source>
        <dbReference type="SAM" id="MobiDB-lite"/>
    </source>
</evidence>
<keyword evidence="5" id="KW-0067">ATP-binding</keyword>
<reference evidence="14" key="1">
    <citation type="journal article" date="2006" name="PLoS Biol.">
        <title>Macronuclear genome sequence of the ciliate Tetrahymena thermophila, a model eukaryote.</title>
        <authorList>
            <person name="Eisen J.A."/>
            <person name="Coyne R.S."/>
            <person name="Wu M."/>
            <person name="Wu D."/>
            <person name="Thiagarajan M."/>
            <person name="Wortman J.R."/>
            <person name="Badger J.H."/>
            <person name="Ren Q."/>
            <person name="Amedeo P."/>
            <person name="Jones K.M."/>
            <person name="Tallon L.J."/>
            <person name="Delcher A.L."/>
            <person name="Salzberg S.L."/>
            <person name="Silva J.C."/>
            <person name="Haas B.J."/>
            <person name="Majoros W.H."/>
            <person name="Farzad M."/>
            <person name="Carlton J.M."/>
            <person name="Smith R.K. Jr."/>
            <person name="Garg J."/>
            <person name="Pearlman R.E."/>
            <person name="Karrer K.M."/>
            <person name="Sun L."/>
            <person name="Manning G."/>
            <person name="Elde N.C."/>
            <person name="Turkewitz A.P."/>
            <person name="Asai D.J."/>
            <person name="Wilkes D.E."/>
            <person name="Wang Y."/>
            <person name="Cai H."/>
            <person name="Collins K."/>
            <person name="Stewart B.A."/>
            <person name="Lee S.R."/>
            <person name="Wilamowska K."/>
            <person name="Weinberg Z."/>
            <person name="Ruzzo W.L."/>
            <person name="Wloga D."/>
            <person name="Gaertig J."/>
            <person name="Frankel J."/>
            <person name="Tsao C.-C."/>
            <person name="Gorovsky M.A."/>
            <person name="Keeling P.J."/>
            <person name="Waller R.F."/>
            <person name="Patron N.J."/>
            <person name="Cherry J.M."/>
            <person name="Stover N.A."/>
            <person name="Krieger C.J."/>
            <person name="del Toro C."/>
            <person name="Ryder H.F."/>
            <person name="Williamson S.C."/>
            <person name="Barbeau R.A."/>
            <person name="Hamilton E.P."/>
            <person name="Orias E."/>
        </authorList>
    </citation>
    <scope>NUCLEOTIDE SEQUENCE [LARGE SCALE GENOMIC DNA]</scope>
    <source>
        <strain evidence="14">SB210</strain>
    </source>
</reference>
<dbReference type="InterPro" id="IPR017871">
    <property type="entry name" value="ABC_transporter-like_CS"/>
</dbReference>
<dbReference type="InterPro" id="IPR050173">
    <property type="entry name" value="ABC_transporter_C-like"/>
</dbReference>
<evidence type="ECO:0000256" key="5">
    <source>
        <dbReference type="ARBA" id="ARBA00022840"/>
    </source>
</evidence>
<feature type="domain" description="ABC transmembrane type-1" evidence="12">
    <location>
        <begin position="645"/>
        <end position="883"/>
    </location>
</feature>
<organism evidence="13 14">
    <name type="scientific">Tetrahymena thermophila (strain SB210)</name>
    <dbReference type="NCBI Taxonomy" id="312017"/>
    <lineage>
        <taxon>Eukaryota</taxon>
        <taxon>Sar</taxon>
        <taxon>Alveolata</taxon>
        <taxon>Ciliophora</taxon>
        <taxon>Intramacronucleata</taxon>
        <taxon>Oligohymenophorea</taxon>
        <taxon>Hymenostomatida</taxon>
        <taxon>Tetrahymenina</taxon>
        <taxon>Tetrahymenidae</taxon>
        <taxon>Tetrahymena</taxon>
    </lineage>
</organism>
<dbReference type="OrthoDB" id="298960at2759"/>
<dbReference type="PROSITE" id="PS00211">
    <property type="entry name" value="ABC_TRANSPORTER_1"/>
    <property type="match status" value="1"/>
</dbReference>
<dbReference type="Gene3D" id="3.40.50.300">
    <property type="entry name" value="P-loop containing nucleotide triphosphate hydrolases"/>
    <property type="match status" value="2"/>
</dbReference>
<dbReference type="SMART" id="SM00382">
    <property type="entry name" value="AAA"/>
    <property type="match status" value="2"/>
</dbReference>
<dbReference type="GeneID" id="7842077"/>
<feature type="region of interest" description="Disordered" evidence="9">
    <location>
        <begin position="552"/>
        <end position="572"/>
    </location>
</feature>
<name>I7MKD3_TETTS</name>
<feature type="transmembrane region" description="Helical" evidence="10">
    <location>
        <begin position="44"/>
        <end position="67"/>
    </location>
</feature>
<dbReference type="PROSITE" id="PS50893">
    <property type="entry name" value="ABC_TRANSPORTER_2"/>
    <property type="match status" value="2"/>
</dbReference>
<dbReference type="InterPro" id="IPR003439">
    <property type="entry name" value="ABC_transporter-like_ATP-bd"/>
</dbReference>
<feature type="transmembrane region" description="Helical" evidence="10">
    <location>
        <begin position="642"/>
        <end position="663"/>
    </location>
</feature>
<dbReference type="InterPro" id="IPR027417">
    <property type="entry name" value="P-loop_NTPase"/>
</dbReference>
<dbReference type="FunCoup" id="I7MKD3">
    <property type="interactions" value="13"/>
</dbReference>
<evidence type="ECO:0000256" key="10">
    <source>
        <dbReference type="SAM" id="Phobius"/>
    </source>
</evidence>
<evidence type="ECO:0000256" key="4">
    <source>
        <dbReference type="ARBA" id="ARBA00022741"/>
    </source>
</evidence>
<gene>
    <name evidence="13" type="ORF">TTHERM_00344080</name>
</gene>
<dbReference type="InParanoid" id="I7MKD3"/>
<dbReference type="Pfam" id="PF00005">
    <property type="entry name" value="ABC_tran"/>
    <property type="match status" value="3"/>
</dbReference>
<dbReference type="InterPro" id="IPR036640">
    <property type="entry name" value="ABC1_TM_sf"/>
</dbReference>
<feature type="coiled-coil region" evidence="8">
    <location>
        <begin position="1076"/>
        <end position="1103"/>
    </location>
</feature>
<keyword evidence="6 10" id="KW-1133">Transmembrane helix</keyword>
<evidence type="ECO:0000313" key="13">
    <source>
        <dbReference type="EMBL" id="EAR98208.2"/>
    </source>
</evidence>
<feature type="domain" description="ABC transporter" evidence="11">
    <location>
        <begin position="272"/>
        <end position="517"/>
    </location>
</feature>
<keyword evidence="4" id="KW-0547">Nucleotide-binding</keyword>
<keyword evidence="8" id="KW-0175">Coiled coil</keyword>
<protein>
    <submittedName>
        <fullName evidence="13">ABC transporter C family protein</fullName>
    </submittedName>
</protein>
<evidence type="ECO:0000256" key="7">
    <source>
        <dbReference type="ARBA" id="ARBA00023136"/>
    </source>
</evidence>
<dbReference type="GO" id="GO:0140359">
    <property type="term" value="F:ABC-type transporter activity"/>
    <property type="evidence" value="ECO:0007669"/>
    <property type="project" value="InterPro"/>
</dbReference>
<evidence type="ECO:0000313" key="14">
    <source>
        <dbReference type="Proteomes" id="UP000009168"/>
    </source>
</evidence>
<proteinExistence type="predicted"/>
<dbReference type="SUPFAM" id="SSF90123">
    <property type="entry name" value="ABC transporter transmembrane region"/>
    <property type="match status" value="2"/>
</dbReference>
<evidence type="ECO:0000256" key="6">
    <source>
        <dbReference type="ARBA" id="ARBA00022989"/>
    </source>
</evidence>
<dbReference type="CDD" id="cd18605">
    <property type="entry name" value="ABC_6TM_MRP7_D2_like"/>
    <property type="match status" value="1"/>
</dbReference>
<feature type="transmembrane region" description="Helical" evidence="10">
    <location>
        <begin position="590"/>
        <end position="610"/>
    </location>
</feature>
<sequence>MQTQLRYLILEKSFRIQCFQDSDQVQSKIDQSQLMAVDTKGSALIYYGLVEMITSTLTLVVIIYFVYVKLGAKATLNGLIVLIIALSINIFIHRSINILFRKKKEMTDKRVSLTKDVVEGIKSIKYLGWEQVFLKKIEQAREKEFNLTRKIQLLDCLGNILWISLGYILLYVFLSAYSDEGNDVLKQNIFTVLALFAYIKQPLGTIPYGINFFLKAKVQINRIDSFLQLKEISQIGYHISHKLNSQNAITIINAQFFWPSNDKRQKKLKQELKFNEETSTDLFEQEQEGLNHIEKRFSVKVPDLQIKQGSLNVIIGEIGSGKTALLLSILNELDHCQLSEFQEENKIEIYGTIGYVSQNHWLQNKTIQENILFGEKFDQQWYNQCIKACELDEDFRYFSESDQKIIGPVGSNLSGGQRQRISLCRAVYQRKDIYLFDDIFSSLDAKISLRVYEQVVIHLLNQVLGSTILIVSSHYQFIDLNRQNLNLIYVTNGNIIQNKQIIQQYLNDYQIQTKQDNEEYNQKSQKQLVDQEDQNLPNQNLNNIEKINEKNGEPSQIQQNKPVLSKKNEEEREKGNINRKTLISFFRSRGFLFSLIHLFLSFSIQASQMLTDFWLKDYTRSNISQSSFQQFLSYLFGGFNEIFKALTLINFIIAFLCGFFHFLSSNNSSQYLFKILNKQIIFSKMVFFDKNPIGRILSRVSSDQSKIDDILQTHYHIFLEKLAYLIGYPIGMIIQFPWTILHFTLIILLAIQISKRYRASSRELTRLHSVNQGQMLTVISENSSGLSVIRSMNKERIIMQEFIQSMENNNQSQIVQDAVSVWFVMRLFILSNSSFLIIVISNLYIVFTGQEVTGNTVALGLIYSMLFSTVFSDVMNYFNYFEQDVISVERINQYLDNPLEDLQSRNSISNDQQFRVVFDEEIVKQKSDEDFAISFKNVYLSYSKNNDNFALKNISFDIKRGEKIAFCGRTGSGKTSILNALFRLYEINSGQIYLNQKNSNEMTLQELREQLSIIPQYGFLFNSTMQENLDPQMKKAKEEMIKIFKRFECLKVLEQSNSKQTTKQQNKSLSDKQTGIKNSYQELQQIEKECSSQKENEIKQQQNDSLTNYDDNSQFLDMLIQESGKNLSNGEKQIINFFRIILRNNSILCLDEATSNMDPKTDKILHEELFKFSENKTLIVITHRLENIEMFDRVYVMDKGEIVEQGHASELKKIQNGFFNKLLENKI</sequence>
<accession>I7MKD3</accession>